<keyword evidence="2" id="KW-1185">Reference proteome</keyword>
<dbReference type="EMBL" id="JBBJCI010000422">
    <property type="protein sequence ID" value="KAK7230880.1"/>
    <property type="molecule type" value="Genomic_DNA"/>
</dbReference>
<evidence type="ECO:0000313" key="1">
    <source>
        <dbReference type="EMBL" id="KAK7230880.1"/>
    </source>
</evidence>
<organism evidence="1 2">
    <name type="scientific">Aureococcus anophagefferens</name>
    <name type="common">Harmful bloom alga</name>
    <dbReference type="NCBI Taxonomy" id="44056"/>
    <lineage>
        <taxon>Eukaryota</taxon>
        <taxon>Sar</taxon>
        <taxon>Stramenopiles</taxon>
        <taxon>Ochrophyta</taxon>
        <taxon>Pelagophyceae</taxon>
        <taxon>Pelagomonadales</taxon>
        <taxon>Pelagomonadaceae</taxon>
        <taxon>Aureococcus</taxon>
    </lineage>
</organism>
<proteinExistence type="predicted"/>
<protein>
    <submittedName>
        <fullName evidence="1">Uncharacterized protein</fullName>
    </submittedName>
</protein>
<name>A0ABR1FHK2_AURAN</name>
<sequence>MLARRAEQELLARQVTLRSATTTTARREPALAAERSVPRARPVVAPANASSLAASLREELSVAGELAREEFAAAGALARKDLAAVEEAAAAAGAMARGDLAAASDLARREVVAASSYAGPLLALVDMILAAGATAALFYTIWRCAGAAGDDAATDGRKAHTI</sequence>
<evidence type="ECO:0000313" key="2">
    <source>
        <dbReference type="Proteomes" id="UP001363151"/>
    </source>
</evidence>
<dbReference type="Proteomes" id="UP001363151">
    <property type="component" value="Unassembled WGS sequence"/>
</dbReference>
<comment type="caution">
    <text evidence="1">The sequence shown here is derived from an EMBL/GenBank/DDBJ whole genome shotgun (WGS) entry which is preliminary data.</text>
</comment>
<reference evidence="1 2" key="1">
    <citation type="submission" date="2024-03" db="EMBL/GenBank/DDBJ databases">
        <title>Aureococcus anophagefferens CCMP1851 and Kratosvirus quantuckense: Draft genome of a second virus-susceptible host strain in the model system.</title>
        <authorList>
            <person name="Chase E."/>
            <person name="Truchon A.R."/>
            <person name="Schepens W."/>
            <person name="Wilhelm S.W."/>
        </authorList>
    </citation>
    <scope>NUCLEOTIDE SEQUENCE [LARGE SCALE GENOMIC DNA]</scope>
    <source>
        <strain evidence="1 2">CCMP1851</strain>
    </source>
</reference>
<accession>A0ABR1FHK2</accession>
<gene>
    <name evidence="1" type="ORF">SO694_00074036</name>
</gene>